<dbReference type="PANTHER" id="PTHR31672:SF13">
    <property type="entry name" value="F-BOX PROTEIN CPR30-LIKE"/>
    <property type="match status" value="1"/>
</dbReference>
<dbReference type="Gene3D" id="1.20.1280.50">
    <property type="match status" value="1"/>
</dbReference>
<dbReference type="AlphaFoldDB" id="A0A396IME1"/>
<dbReference type="PANTHER" id="PTHR31672">
    <property type="entry name" value="BNACNNG10540D PROTEIN"/>
    <property type="match status" value="1"/>
</dbReference>
<protein>
    <submittedName>
        <fullName evidence="2">Putative F-box domain, galactose oxidase/kelch, beta-propeller, F-box associated interaction</fullName>
    </submittedName>
</protein>
<comment type="caution">
    <text evidence="2">The sequence shown here is derived from an EMBL/GenBank/DDBJ whole genome shotgun (WGS) entry which is preliminary data.</text>
</comment>
<dbReference type="InterPro" id="IPR050796">
    <property type="entry name" value="SCF_F-box_component"/>
</dbReference>
<dbReference type="InterPro" id="IPR001810">
    <property type="entry name" value="F-box_dom"/>
</dbReference>
<dbReference type="InterPro" id="IPR006527">
    <property type="entry name" value="F-box-assoc_dom_typ1"/>
</dbReference>
<dbReference type="InterPro" id="IPR017451">
    <property type="entry name" value="F-box-assoc_interact_dom"/>
</dbReference>
<organism evidence="2 3">
    <name type="scientific">Medicago truncatula</name>
    <name type="common">Barrel medic</name>
    <name type="synonym">Medicago tribuloides</name>
    <dbReference type="NCBI Taxonomy" id="3880"/>
    <lineage>
        <taxon>Eukaryota</taxon>
        <taxon>Viridiplantae</taxon>
        <taxon>Streptophyta</taxon>
        <taxon>Embryophyta</taxon>
        <taxon>Tracheophyta</taxon>
        <taxon>Spermatophyta</taxon>
        <taxon>Magnoliopsida</taxon>
        <taxon>eudicotyledons</taxon>
        <taxon>Gunneridae</taxon>
        <taxon>Pentapetalae</taxon>
        <taxon>rosids</taxon>
        <taxon>fabids</taxon>
        <taxon>Fabales</taxon>
        <taxon>Fabaceae</taxon>
        <taxon>Papilionoideae</taxon>
        <taxon>50 kb inversion clade</taxon>
        <taxon>NPAAA clade</taxon>
        <taxon>Hologalegina</taxon>
        <taxon>IRL clade</taxon>
        <taxon>Trifolieae</taxon>
        <taxon>Medicago</taxon>
    </lineage>
</organism>
<evidence type="ECO:0000313" key="2">
    <source>
        <dbReference type="EMBL" id="RHN66450.1"/>
    </source>
</evidence>
<dbReference type="Proteomes" id="UP000265566">
    <property type="component" value="Chromosome 3"/>
</dbReference>
<sequence length="363" mass="41388">MDGSMAETSTAIDKQLTLTSPPQPILPLDLIIEILCRLPVKLLLQLRCVSKLWNSFITDRKFANKHLRMSTTHRIQGVTYSLFSYNSMLTSYQLNCLFTRRVTTNVTKLKYRFNNCNKPNIVGSCNGFLCVAFSNYSIVLWNPSINKFKELPLIQKSQGITNLTFSFGYDSLTDNYKVIVVLQYTDVKVHTLGTHFWKTIQEFPFGVMPVEKSGKFVSGRINWLASTDLRLQSPRFIVSFDLRKESYEKVLPPDGVDVCNLSLSVLRDCLSIFAGHHDIWVMKEYGIQESWTKLFTISNMPSPNSSVSFTKAAYIFEDDQVLLESEGNLNFVIYDSKNGTFRFPSFQIIAPDVCVESLISPCF</sequence>
<dbReference type="CDD" id="cd22157">
    <property type="entry name" value="F-box_AtFBW1-like"/>
    <property type="match status" value="1"/>
</dbReference>
<dbReference type="SUPFAM" id="SSF50965">
    <property type="entry name" value="Galactose oxidase, central domain"/>
    <property type="match status" value="1"/>
</dbReference>
<dbReference type="InterPro" id="IPR036047">
    <property type="entry name" value="F-box-like_dom_sf"/>
</dbReference>
<dbReference type="InterPro" id="IPR011043">
    <property type="entry name" value="Gal_Oxase/kelch_b-propeller"/>
</dbReference>
<feature type="domain" description="F-box" evidence="1">
    <location>
        <begin position="26"/>
        <end position="66"/>
    </location>
</feature>
<proteinExistence type="predicted"/>
<dbReference type="SUPFAM" id="SSF81383">
    <property type="entry name" value="F-box domain"/>
    <property type="match status" value="1"/>
</dbReference>
<dbReference type="Gramene" id="rna14440">
    <property type="protein sequence ID" value="RHN66450.1"/>
    <property type="gene ID" value="gene14440"/>
</dbReference>
<accession>A0A396IME1</accession>
<dbReference type="SMART" id="SM00256">
    <property type="entry name" value="FBOX"/>
    <property type="match status" value="1"/>
</dbReference>
<name>A0A396IME1_MEDTR</name>
<gene>
    <name evidence="2" type="ORF">MtrunA17_Chr3g0091191</name>
</gene>
<reference evidence="3" key="1">
    <citation type="journal article" date="2018" name="Nat. Plants">
        <title>Whole-genome landscape of Medicago truncatula symbiotic genes.</title>
        <authorList>
            <person name="Pecrix Y."/>
            <person name="Staton S.E."/>
            <person name="Sallet E."/>
            <person name="Lelandais-Briere C."/>
            <person name="Moreau S."/>
            <person name="Carrere S."/>
            <person name="Blein T."/>
            <person name="Jardinaud M.F."/>
            <person name="Latrasse D."/>
            <person name="Zouine M."/>
            <person name="Zahm M."/>
            <person name="Kreplak J."/>
            <person name="Mayjonade B."/>
            <person name="Satge C."/>
            <person name="Perez M."/>
            <person name="Cauet S."/>
            <person name="Marande W."/>
            <person name="Chantry-Darmon C."/>
            <person name="Lopez-Roques C."/>
            <person name="Bouchez O."/>
            <person name="Berard A."/>
            <person name="Debelle F."/>
            <person name="Munos S."/>
            <person name="Bendahmane A."/>
            <person name="Berges H."/>
            <person name="Niebel A."/>
            <person name="Buitink J."/>
            <person name="Frugier F."/>
            <person name="Benhamed M."/>
            <person name="Crespi M."/>
            <person name="Gouzy J."/>
            <person name="Gamas P."/>
        </authorList>
    </citation>
    <scope>NUCLEOTIDE SEQUENCE [LARGE SCALE GENOMIC DNA]</scope>
    <source>
        <strain evidence="3">cv. Jemalong A17</strain>
    </source>
</reference>
<dbReference type="NCBIfam" id="TIGR01640">
    <property type="entry name" value="F_box_assoc_1"/>
    <property type="match status" value="1"/>
</dbReference>
<dbReference type="Pfam" id="PF00646">
    <property type="entry name" value="F-box"/>
    <property type="match status" value="1"/>
</dbReference>
<evidence type="ECO:0000259" key="1">
    <source>
        <dbReference type="SMART" id="SM00256"/>
    </source>
</evidence>
<dbReference type="Pfam" id="PF07734">
    <property type="entry name" value="FBA_1"/>
    <property type="match status" value="1"/>
</dbReference>
<dbReference type="EMBL" id="PSQE01000003">
    <property type="protein sequence ID" value="RHN66450.1"/>
    <property type="molecule type" value="Genomic_DNA"/>
</dbReference>
<evidence type="ECO:0000313" key="3">
    <source>
        <dbReference type="Proteomes" id="UP000265566"/>
    </source>
</evidence>